<evidence type="ECO:0000256" key="1">
    <source>
        <dbReference type="ARBA" id="ARBA00007613"/>
    </source>
</evidence>
<comment type="similarity">
    <text evidence="1">Belongs to the outer membrane factor (OMF) (TC 1.B.17) family.</text>
</comment>
<dbReference type="Proteomes" id="UP000515838">
    <property type="component" value="Chromosome"/>
</dbReference>
<sequence>MGIRLQAPILPLALVARLFHRKTARMPRSSDLDLLVRSPRTVRIIILLGCVVLGGCASYQSAPLPPTAEILGATPDLTTLTAQTSPDHPLVSAGSIALDQPLTDGDAGRLALIGSPDLAAARAQVGVGQAQLFAAGLLPDPQLSLSLDHPAGIGLINAVGLGASFDIASVFVRGAKVEAARHDAEGIRLDVGWTEWLAFNHARLLVRRIGYLELQSQLALQAEATAQELYSSAHAAMQQGDVRLDDVTIYQLGVLDARDRRLSYEKQAQASRDELNAMLGLAPGTVVVLAPPAPLKPAPDTAAQTLALSAAERRLDLMALRERYAGQEQNLKLATRQSLPLPQLSLNRARDTGGIWSNGVGIGLTLPLWNRGRGEIQTATATREQLATEYAARVHQMRADIAAALQDLAALVAQRQAIEEQLPMLETSTKVIAQATREGSLPLTTYETVRASMLDKHLTLLALEQAQSEAEVALEAAAGAQILSQGP</sequence>
<proteinExistence type="inferred from homology"/>
<gene>
    <name evidence="2" type="ORF">IAE60_13240</name>
</gene>
<dbReference type="InterPro" id="IPR003423">
    <property type="entry name" value="OMP_efflux"/>
</dbReference>
<evidence type="ECO:0000313" key="3">
    <source>
        <dbReference type="Proteomes" id="UP000515838"/>
    </source>
</evidence>
<dbReference type="Gene3D" id="1.20.1600.10">
    <property type="entry name" value="Outer membrane efflux proteins (OEP)"/>
    <property type="match status" value="1"/>
</dbReference>
<accession>A0A7G9T9X4</accession>
<dbReference type="PANTHER" id="PTHR30203">
    <property type="entry name" value="OUTER MEMBRANE CATION EFFLUX PROTEIN"/>
    <property type="match status" value="1"/>
</dbReference>
<organism evidence="2 3">
    <name type="scientific">Pseudoxanthomonas mexicana</name>
    <dbReference type="NCBI Taxonomy" id="128785"/>
    <lineage>
        <taxon>Bacteria</taxon>
        <taxon>Pseudomonadati</taxon>
        <taxon>Pseudomonadota</taxon>
        <taxon>Gammaproteobacteria</taxon>
        <taxon>Lysobacterales</taxon>
        <taxon>Lysobacteraceae</taxon>
        <taxon>Pseudoxanthomonas</taxon>
    </lineage>
</organism>
<dbReference type="RefSeq" id="WP_187572623.1">
    <property type="nucleotide sequence ID" value="NZ_CP060731.1"/>
</dbReference>
<dbReference type="SUPFAM" id="SSF56954">
    <property type="entry name" value="Outer membrane efflux proteins (OEP)"/>
    <property type="match status" value="1"/>
</dbReference>
<dbReference type="EMBL" id="CP060731">
    <property type="protein sequence ID" value="QNN76899.1"/>
    <property type="molecule type" value="Genomic_DNA"/>
</dbReference>
<dbReference type="AlphaFoldDB" id="A0A7G9T9X4"/>
<evidence type="ECO:0000313" key="2">
    <source>
        <dbReference type="EMBL" id="QNN76899.1"/>
    </source>
</evidence>
<reference evidence="2 3" key="1">
    <citation type="submission" date="2020-08" db="EMBL/GenBank/DDBJ databases">
        <title>Streptomycin Non-resistant strain, P. mexicana.</title>
        <authorList>
            <person name="Ganesh-Kumar S."/>
            <person name="Zhe T."/>
            <person name="Yu Z."/>
            <person name="Min Y."/>
        </authorList>
    </citation>
    <scope>NUCLEOTIDE SEQUENCE [LARGE SCALE GENOMIC DNA]</scope>
    <source>
        <strain evidence="2 3">GTZY2</strain>
    </source>
</reference>
<dbReference type="GO" id="GO:0015562">
    <property type="term" value="F:efflux transmembrane transporter activity"/>
    <property type="evidence" value="ECO:0007669"/>
    <property type="project" value="InterPro"/>
</dbReference>
<protein>
    <submittedName>
        <fullName evidence="2">TolC family protein</fullName>
    </submittedName>
</protein>
<dbReference type="PANTHER" id="PTHR30203:SF24">
    <property type="entry name" value="BLR4935 PROTEIN"/>
    <property type="match status" value="1"/>
</dbReference>
<dbReference type="Pfam" id="PF02321">
    <property type="entry name" value="OEP"/>
    <property type="match status" value="2"/>
</dbReference>
<dbReference type="InterPro" id="IPR010131">
    <property type="entry name" value="MdtP/NodT-like"/>
</dbReference>
<name>A0A7G9T9X4_PSEMX</name>
<dbReference type="GeneID" id="81471942"/>